<dbReference type="RefSeq" id="WP_079173554.1">
    <property type="nucleotide sequence ID" value="NZ_MLYO01000062.1"/>
</dbReference>
<organism evidence="6 7">
    <name type="scientific">Streptomyces monashensis</name>
    <dbReference type="NCBI Taxonomy" id="1678012"/>
    <lineage>
        <taxon>Bacteria</taxon>
        <taxon>Bacillati</taxon>
        <taxon>Actinomycetota</taxon>
        <taxon>Actinomycetes</taxon>
        <taxon>Kitasatosporales</taxon>
        <taxon>Streptomycetaceae</taxon>
        <taxon>Streptomyces</taxon>
    </lineage>
</organism>
<evidence type="ECO:0000256" key="1">
    <source>
        <dbReference type="ARBA" id="ARBA00001917"/>
    </source>
</evidence>
<dbReference type="SUPFAM" id="SSF50475">
    <property type="entry name" value="FMN-binding split barrel"/>
    <property type="match status" value="1"/>
</dbReference>
<dbReference type="Gene3D" id="2.30.110.10">
    <property type="entry name" value="Electron Transport, Fmn-binding Protein, Chain A"/>
    <property type="match status" value="1"/>
</dbReference>
<dbReference type="GO" id="GO:0010181">
    <property type="term" value="F:FMN binding"/>
    <property type="evidence" value="ECO:0007669"/>
    <property type="project" value="InterPro"/>
</dbReference>
<dbReference type="OrthoDB" id="9794638at2"/>
<dbReference type="EMBL" id="MLYO01000062">
    <property type="protein sequence ID" value="OIJ96318.1"/>
    <property type="molecule type" value="Genomic_DNA"/>
</dbReference>
<dbReference type="SMART" id="SM00903">
    <property type="entry name" value="Flavin_Reduct"/>
    <property type="match status" value="1"/>
</dbReference>
<dbReference type="GO" id="GO:0016646">
    <property type="term" value="F:oxidoreductase activity, acting on the CH-NH group of donors, NAD or NADP as acceptor"/>
    <property type="evidence" value="ECO:0007669"/>
    <property type="project" value="UniProtKB-ARBA"/>
</dbReference>
<comment type="caution">
    <text evidence="6">The sequence shown here is derived from an EMBL/GenBank/DDBJ whole genome shotgun (WGS) entry which is preliminary data.</text>
</comment>
<dbReference type="AlphaFoldDB" id="A0A1S2PR75"/>
<name>A0A1S2PR75_9ACTN</name>
<evidence type="ECO:0000313" key="7">
    <source>
        <dbReference type="Proteomes" id="UP000179642"/>
    </source>
</evidence>
<dbReference type="PANTHER" id="PTHR33798">
    <property type="entry name" value="FLAVOPROTEIN OXYGENASE"/>
    <property type="match status" value="1"/>
</dbReference>
<dbReference type="PANTHER" id="PTHR33798:SF5">
    <property type="entry name" value="FLAVIN REDUCTASE LIKE DOMAIN-CONTAINING PROTEIN"/>
    <property type="match status" value="1"/>
</dbReference>
<dbReference type="Proteomes" id="UP000179642">
    <property type="component" value="Unassembled WGS sequence"/>
</dbReference>
<dbReference type="InterPro" id="IPR012349">
    <property type="entry name" value="Split_barrel_FMN-bd"/>
</dbReference>
<evidence type="ECO:0000313" key="6">
    <source>
        <dbReference type="EMBL" id="OIJ96318.1"/>
    </source>
</evidence>
<accession>A0A1S2PR75</accession>
<keyword evidence="3" id="KW-0288">FMN</keyword>
<proteinExistence type="inferred from homology"/>
<keyword evidence="2" id="KW-0285">Flavoprotein</keyword>
<gene>
    <name evidence="6" type="ORF">BIV23_32715</name>
</gene>
<protein>
    <submittedName>
        <fullName evidence="6">Flavin reductase</fullName>
    </submittedName>
</protein>
<evidence type="ECO:0000256" key="2">
    <source>
        <dbReference type="ARBA" id="ARBA00022630"/>
    </source>
</evidence>
<evidence type="ECO:0000259" key="5">
    <source>
        <dbReference type="SMART" id="SM00903"/>
    </source>
</evidence>
<evidence type="ECO:0000256" key="3">
    <source>
        <dbReference type="ARBA" id="ARBA00022643"/>
    </source>
</evidence>
<dbReference type="Pfam" id="PF01613">
    <property type="entry name" value="Flavin_Reduct"/>
    <property type="match status" value="1"/>
</dbReference>
<keyword evidence="7" id="KW-1185">Reference proteome</keyword>
<comment type="cofactor">
    <cofactor evidence="1">
        <name>FMN</name>
        <dbReference type="ChEBI" id="CHEBI:58210"/>
    </cofactor>
</comment>
<feature type="domain" description="Flavin reductase like" evidence="5">
    <location>
        <begin position="21"/>
        <end position="175"/>
    </location>
</feature>
<reference evidence="6 7" key="1">
    <citation type="submission" date="2016-10" db="EMBL/GenBank/DDBJ databases">
        <title>Genome sequence of Streptomyces sp. MUSC 1.</title>
        <authorList>
            <person name="Lee L.-H."/>
            <person name="Ser H.-L."/>
            <person name="Law J.W.-F."/>
        </authorList>
    </citation>
    <scope>NUCLEOTIDE SEQUENCE [LARGE SCALE GENOMIC DNA]</scope>
    <source>
        <strain evidence="6 7">MUSC 1</strain>
    </source>
</reference>
<dbReference type="InterPro" id="IPR002563">
    <property type="entry name" value="Flavin_Rdtase-like_dom"/>
</dbReference>
<evidence type="ECO:0000256" key="4">
    <source>
        <dbReference type="ARBA" id="ARBA00038054"/>
    </source>
</evidence>
<comment type="similarity">
    <text evidence="4">Belongs to the flavoredoxin family.</text>
</comment>
<sequence>MRVDFDPTETDPHTVHRLLTSTVTPRPIAWISTTSEAGIDNLAPHSFFNIASVLPPVLQFESVGRKDTLTNIEANGEFVVNLAPEPLFEKINATATDFPPDMSEFDEVGIEREPSAKVKPPRVADSPVSFECQLHSTVFLGSGTVVFGRVVHVAVSESVMEEGHPDVNRLRPLARLGKDEWCTVGEVLSIPRIAYKDWPTMKNVHRRP</sequence>